<dbReference type="AlphaFoldDB" id="A0A5B8BYC4"/>
<gene>
    <name evidence="3" type="ORF">FE374_00910</name>
</gene>
<dbReference type="KEGG" id="gyu:FE374_00910"/>
<dbReference type="Proteomes" id="UP000314616">
    <property type="component" value="Chromosome"/>
</dbReference>
<dbReference type="OrthoDB" id="436461at2"/>
<accession>A0A5B8BYC4</accession>
<dbReference type="RefSeq" id="WP_139926821.1">
    <property type="nucleotide sequence ID" value="NZ_CP040915.1"/>
</dbReference>
<evidence type="ECO:0000313" key="3">
    <source>
        <dbReference type="EMBL" id="QDC23379.1"/>
    </source>
</evidence>
<dbReference type="InterPro" id="IPR018310">
    <property type="entry name" value="Put_endonuclease_Z1-dom"/>
</dbReference>
<feature type="region of interest" description="Disordered" evidence="1">
    <location>
        <begin position="550"/>
        <end position="579"/>
    </location>
</feature>
<sequence>MTRNANLWTPQSGQKLQDLLGRTNLSRHEQSRVEQETLRILGRCRAPEWDNDGTSAELVVGAVQSGKTLSFTGLIATARDNGFPLVVVLAGTKTNLRDQTYERLVRDLAMDGDGRLPSWYPVNDLRPVNAGEILARAQRWQDERRTRSRVTTVAVVLKNHASLRRARSVLADVLGQVPGAPVLFIDDEADQAGLNVARPGGAESSTYRAIRLLRETAANHSYVLYTATPQAPLLIALEDTLSPRTVSVLTPGEGYVGGADLFDESYAGFVREINDDALDDESISPPESLERAIATYLLAMVVAQLRGRPRPLTMLIHPSSGTDLHRAYDAWVRGIMGRLTVALTDGDEVLRDQVTTEVFSPAYDDLATTGGNVVEGASVSLEELIEMLADDGYLEAVRVRVVNSAQGNEITSSEWTQAPGWIVIGGNKLDRGFTVENLAVTYMPRGPGVRNADTVQQRGRFFGYKRSYLDLLRAWMNPDTADVFRKYVRHENAMRGALSELDTNGRELSTWRRTILLDSSLNPTRRAVISLDVDDFRLSGWVLTQTHVYGEPTGPTAEGRSRLDGLRASATDDPRDHRTHARNTVVRSTWGEVAEVLADWRAAADEKNVLYSSLLALGSVEGEIPVDVVFMNGGATRDRGPSVASRPVLAGAGWDLNLIDDVEALEVGNLMQGPDPADGSTYRGDRGFAAGDTVTVQVHELAVEVGPGTRSRATSVAIHIPTDLSDRVILQAELAG</sequence>
<dbReference type="SUPFAM" id="SSF52540">
    <property type="entry name" value="P-loop containing nucleoside triphosphate hydrolases"/>
    <property type="match status" value="1"/>
</dbReference>
<evidence type="ECO:0000256" key="1">
    <source>
        <dbReference type="SAM" id="MobiDB-lite"/>
    </source>
</evidence>
<dbReference type="Pfam" id="PF10593">
    <property type="entry name" value="Z1"/>
    <property type="match status" value="1"/>
</dbReference>
<evidence type="ECO:0000313" key="4">
    <source>
        <dbReference type="Proteomes" id="UP000314616"/>
    </source>
</evidence>
<dbReference type="EMBL" id="CP040915">
    <property type="protein sequence ID" value="QDC23379.1"/>
    <property type="molecule type" value="Genomic_DNA"/>
</dbReference>
<feature type="domain" description="Putative endonuclease Z1" evidence="2">
    <location>
        <begin position="288"/>
        <end position="508"/>
    </location>
</feature>
<evidence type="ECO:0000259" key="2">
    <source>
        <dbReference type="Pfam" id="PF10593"/>
    </source>
</evidence>
<protein>
    <recommendedName>
        <fullName evidence="2">Putative endonuclease Z1 domain-containing protein</fullName>
    </recommendedName>
</protein>
<name>A0A5B8BYC4_9MICO</name>
<proteinExistence type="predicted"/>
<organism evidence="3 4">
    <name type="scientific">Georgenia yuyongxinii</name>
    <dbReference type="NCBI Taxonomy" id="2589797"/>
    <lineage>
        <taxon>Bacteria</taxon>
        <taxon>Bacillati</taxon>
        <taxon>Actinomycetota</taxon>
        <taxon>Actinomycetes</taxon>
        <taxon>Micrococcales</taxon>
        <taxon>Bogoriellaceae</taxon>
        <taxon>Georgenia</taxon>
    </lineage>
</organism>
<feature type="compositionally biased region" description="Basic and acidic residues" evidence="1">
    <location>
        <begin position="559"/>
        <end position="576"/>
    </location>
</feature>
<dbReference type="InterPro" id="IPR027417">
    <property type="entry name" value="P-loop_NTPase"/>
</dbReference>
<reference evidence="3 4" key="1">
    <citation type="submission" date="2019-05" db="EMBL/GenBank/DDBJ databases">
        <title>Georgenia *** sp. nov., and Georgenia *** sp. nov., isolated from the intestinal contents of plateau pika (Ochotona curzoniae) in the Qinghai-Tibet plateau of China.</title>
        <authorList>
            <person name="Tian Z."/>
        </authorList>
    </citation>
    <scope>NUCLEOTIDE SEQUENCE [LARGE SCALE GENOMIC DNA]</scope>
    <source>
        <strain evidence="3 4">Z443</strain>
    </source>
</reference>